<gene>
    <name evidence="1" type="ORF">QUF54_06025</name>
</gene>
<name>A0ABT7VTJ2_9GAMM</name>
<evidence type="ECO:0000313" key="2">
    <source>
        <dbReference type="Proteomes" id="UP001171945"/>
    </source>
</evidence>
<keyword evidence="2" id="KW-1185">Reference proteome</keyword>
<organism evidence="1 2">
    <name type="scientific">Candidatus Marithioploca araucensis</name>
    <dbReference type="NCBI Taxonomy" id="70273"/>
    <lineage>
        <taxon>Bacteria</taxon>
        <taxon>Pseudomonadati</taxon>
        <taxon>Pseudomonadota</taxon>
        <taxon>Gammaproteobacteria</taxon>
        <taxon>Thiotrichales</taxon>
        <taxon>Thiotrichaceae</taxon>
        <taxon>Candidatus Marithioploca</taxon>
    </lineage>
</organism>
<accession>A0ABT7VTJ2</accession>
<evidence type="ECO:0000313" key="1">
    <source>
        <dbReference type="EMBL" id="MDM8562895.1"/>
    </source>
</evidence>
<dbReference type="Proteomes" id="UP001171945">
    <property type="component" value="Unassembled WGS sequence"/>
</dbReference>
<sequence length="54" mass="6416">MMEFWWATKKRCPPYTTAITYPETYTRNIKGQDIKQILEDVCDNLFNPDPYLGV</sequence>
<reference evidence="1" key="1">
    <citation type="submission" date="2023-06" db="EMBL/GenBank/DDBJ databases">
        <title>Uncultivated large filamentous bacteria from sulfidic sediments reveal new species and different genomic features in energy metabolism and defense.</title>
        <authorList>
            <person name="Fonseca A."/>
        </authorList>
    </citation>
    <scope>NUCLEOTIDE SEQUENCE</scope>
    <source>
        <strain evidence="1">HSG4</strain>
    </source>
</reference>
<protein>
    <submittedName>
        <fullName evidence="1">Uncharacterized protein</fullName>
    </submittedName>
</protein>
<proteinExistence type="predicted"/>
<comment type="caution">
    <text evidence="1">The sequence shown here is derived from an EMBL/GenBank/DDBJ whole genome shotgun (WGS) entry which is preliminary data.</text>
</comment>
<dbReference type="EMBL" id="JAUCGM010000339">
    <property type="protein sequence ID" value="MDM8562895.1"/>
    <property type="molecule type" value="Genomic_DNA"/>
</dbReference>